<feature type="signal peptide" evidence="1">
    <location>
        <begin position="1"/>
        <end position="28"/>
    </location>
</feature>
<reference evidence="2 3" key="1">
    <citation type="submission" date="2016-12" db="EMBL/GenBank/DDBJ databases">
        <title>Thioflexothrix psekupsii D3 genome sequencing and assembly.</title>
        <authorList>
            <person name="Fomenkov A."/>
            <person name="Vincze T."/>
            <person name="Grabovich M."/>
            <person name="Anton B.P."/>
            <person name="Dubinina G."/>
            <person name="Orlova M."/>
            <person name="Belousova E."/>
            <person name="Roberts R.J."/>
        </authorList>
    </citation>
    <scope>NUCLEOTIDE SEQUENCE [LARGE SCALE GENOMIC DNA]</scope>
    <source>
        <strain evidence="2">D3</strain>
    </source>
</reference>
<evidence type="ECO:0000313" key="2">
    <source>
        <dbReference type="EMBL" id="OUD13181.1"/>
    </source>
</evidence>
<comment type="caution">
    <text evidence="2">The sequence shown here is derived from an EMBL/GenBank/DDBJ whole genome shotgun (WGS) entry which is preliminary data.</text>
</comment>
<gene>
    <name evidence="2" type="ORF">TPSD3_11100</name>
</gene>
<dbReference type="Proteomes" id="UP000194798">
    <property type="component" value="Unassembled WGS sequence"/>
</dbReference>
<dbReference type="RefSeq" id="WP_086488629.1">
    <property type="nucleotide sequence ID" value="NZ_MSLT01000018.1"/>
</dbReference>
<evidence type="ECO:0000256" key="1">
    <source>
        <dbReference type="SAM" id="SignalP"/>
    </source>
</evidence>
<name>A0A251X6T9_9GAMM</name>
<accession>A0A251X6T9</accession>
<keyword evidence="1" id="KW-0732">Signal</keyword>
<dbReference type="EMBL" id="MSLT01000018">
    <property type="protein sequence ID" value="OUD13181.1"/>
    <property type="molecule type" value="Genomic_DNA"/>
</dbReference>
<sequence length="60" mass="6661">MWSIPQKNRLRNGLMGAVCCILSGVVYAETPDMSSNVSDAVRAEATDLQTFQERTRQVKS</sequence>
<feature type="chain" id="PRO_5012468182" evidence="1">
    <location>
        <begin position="29"/>
        <end position="60"/>
    </location>
</feature>
<organism evidence="2 3">
    <name type="scientific">Thioflexithrix psekupsensis</name>
    <dbReference type="NCBI Taxonomy" id="1570016"/>
    <lineage>
        <taxon>Bacteria</taxon>
        <taxon>Pseudomonadati</taxon>
        <taxon>Pseudomonadota</taxon>
        <taxon>Gammaproteobacteria</taxon>
        <taxon>Thiotrichales</taxon>
        <taxon>Thioflexithrix</taxon>
    </lineage>
</organism>
<proteinExistence type="predicted"/>
<keyword evidence="3" id="KW-1185">Reference proteome</keyword>
<evidence type="ECO:0000313" key="3">
    <source>
        <dbReference type="Proteomes" id="UP000194798"/>
    </source>
</evidence>
<dbReference type="AlphaFoldDB" id="A0A251X6T9"/>
<protein>
    <submittedName>
        <fullName evidence="2">Uncharacterized protein</fullName>
    </submittedName>
</protein>